<dbReference type="Gene3D" id="1.10.287.500">
    <property type="entry name" value="Helix hairpin bin"/>
    <property type="match status" value="1"/>
</dbReference>
<dbReference type="InterPro" id="IPR007439">
    <property type="entry name" value="Chemotax_Pase_CheZ"/>
</dbReference>
<dbReference type="SUPFAM" id="SSF75708">
    <property type="entry name" value="Chemotaxis phosphatase CheZ"/>
    <property type="match status" value="1"/>
</dbReference>
<dbReference type="EMBL" id="CP133270">
    <property type="protein sequence ID" value="WVX66630.1"/>
    <property type="molecule type" value="Genomic_DNA"/>
</dbReference>
<keyword evidence="3" id="KW-1185">Reference proteome</keyword>
<dbReference type="RefSeq" id="WP_331255480.1">
    <property type="nucleotide sequence ID" value="NZ_CP133270.1"/>
</dbReference>
<accession>A0ABZ2C5B8</accession>
<organism evidence="2 3">
    <name type="scientific">Candidatus Bealeia paramacronuclearis</name>
    <dbReference type="NCBI Taxonomy" id="1921001"/>
    <lineage>
        <taxon>Bacteria</taxon>
        <taxon>Pseudomonadati</taxon>
        <taxon>Pseudomonadota</taxon>
        <taxon>Alphaproteobacteria</taxon>
        <taxon>Holosporales</taxon>
        <taxon>Holosporaceae</taxon>
        <taxon>Candidatus Bealeia</taxon>
    </lineage>
</organism>
<proteinExistence type="predicted"/>
<feature type="region of interest" description="Disordered" evidence="1">
    <location>
        <begin position="168"/>
        <end position="209"/>
    </location>
</feature>
<dbReference type="Pfam" id="PF04344">
    <property type="entry name" value="CheZ"/>
    <property type="match status" value="1"/>
</dbReference>
<dbReference type="Proteomes" id="UP001330434">
    <property type="component" value="Chromosome"/>
</dbReference>
<gene>
    <name evidence="2" type="ORF">Bealeia1_00810</name>
</gene>
<protein>
    <submittedName>
        <fullName evidence="2">Chemotaxis regulator CheZ domain protein</fullName>
    </submittedName>
</protein>
<evidence type="ECO:0000313" key="2">
    <source>
        <dbReference type="EMBL" id="WVX66630.1"/>
    </source>
</evidence>
<sequence>MIPQSPTLIRKYLRSYMRNENFVLTPEDADQLMVTLSAFIKDDIAQSNLQVLKEMTEIADFITTFKNEMRAMDVNNLKSKTTDELDVVLVTTEEAVGQILECAEDIDTLMMGASDELSEKLQDVSTRIYEASNFQDLNGQRIIKVIKTFRTLEGKIFKLLEEIGGRLETGENQPEKETSPSENENLLNGPQKPTEAFSQEDIDKLFSQG</sequence>
<name>A0ABZ2C5B8_9PROT</name>
<evidence type="ECO:0000256" key="1">
    <source>
        <dbReference type="SAM" id="MobiDB-lite"/>
    </source>
</evidence>
<reference evidence="2 3" key="1">
    <citation type="journal article" date="2024" name="Environ. Microbiol.">
        <title>Novel evolutionary insights on the interactions of the Holosporales (Alphaproteobacteria) with eukaryotic hosts from comparative genomics.</title>
        <authorList>
            <person name="Giovannini M."/>
            <person name="Petroni G."/>
            <person name="Castelli M."/>
        </authorList>
    </citation>
    <scope>NUCLEOTIDE SEQUENCE [LARGE SCALE GENOMIC DNA]</scope>
    <source>
        <strain evidence="2 3">US_Bl 15I1</strain>
    </source>
</reference>
<feature type="compositionally biased region" description="Basic and acidic residues" evidence="1">
    <location>
        <begin position="168"/>
        <end position="179"/>
    </location>
</feature>
<evidence type="ECO:0000313" key="3">
    <source>
        <dbReference type="Proteomes" id="UP001330434"/>
    </source>
</evidence>